<dbReference type="Proteomes" id="UP001162162">
    <property type="component" value="Unassembled WGS sequence"/>
</dbReference>
<dbReference type="EMBL" id="JAPWTK010000049">
    <property type="protein sequence ID" value="KAJ8954282.1"/>
    <property type="molecule type" value="Genomic_DNA"/>
</dbReference>
<dbReference type="AlphaFoldDB" id="A0AAV8YTF7"/>
<protein>
    <submittedName>
        <fullName evidence="1">Uncharacterized protein</fullName>
    </submittedName>
</protein>
<evidence type="ECO:0000313" key="2">
    <source>
        <dbReference type="Proteomes" id="UP001162162"/>
    </source>
</evidence>
<sequence length="77" mass="8608">MINRGADHESGCEWISANLTQLAAKLYSEMYQEYNLKPSQFVLISVQCGNAAISSIRKDVNLNFPTNKNNDLQMLGV</sequence>
<evidence type="ECO:0000313" key="1">
    <source>
        <dbReference type="EMBL" id="KAJ8954282.1"/>
    </source>
</evidence>
<accession>A0AAV8YTF7</accession>
<keyword evidence="2" id="KW-1185">Reference proteome</keyword>
<organism evidence="1 2">
    <name type="scientific">Aromia moschata</name>
    <dbReference type="NCBI Taxonomy" id="1265417"/>
    <lineage>
        <taxon>Eukaryota</taxon>
        <taxon>Metazoa</taxon>
        <taxon>Ecdysozoa</taxon>
        <taxon>Arthropoda</taxon>
        <taxon>Hexapoda</taxon>
        <taxon>Insecta</taxon>
        <taxon>Pterygota</taxon>
        <taxon>Neoptera</taxon>
        <taxon>Endopterygota</taxon>
        <taxon>Coleoptera</taxon>
        <taxon>Polyphaga</taxon>
        <taxon>Cucujiformia</taxon>
        <taxon>Chrysomeloidea</taxon>
        <taxon>Cerambycidae</taxon>
        <taxon>Cerambycinae</taxon>
        <taxon>Callichromatini</taxon>
        <taxon>Aromia</taxon>
    </lineage>
</organism>
<gene>
    <name evidence="1" type="ORF">NQ318_005864</name>
</gene>
<proteinExistence type="predicted"/>
<reference evidence="1" key="1">
    <citation type="journal article" date="2023" name="Insect Mol. Biol.">
        <title>Genome sequencing provides insights into the evolution of gene families encoding plant cell wall-degrading enzymes in longhorned beetles.</title>
        <authorList>
            <person name="Shin N.R."/>
            <person name="Okamura Y."/>
            <person name="Kirsch R."/>
            <person name="Pauchet Y."/>
        </authorList>
    </citation>
    <scope>NUCLEOTIDE SEQUENCE</scope>
    <source>
        <strain evidence="1">AMC_N1</strain>
    </source>
</reference>
<comment type="caution">
    <text evidence="1">The sequence shown here is derived from an EMBL/GenBank/DDBJ whole genome shotgun (WGS) entry which is preliminary data.</text>
</comment>
<name>A0AAV8YTF7_9CUCU</name>